<reference evidence="1 2" key="1">
    <citation type="submission" date="2018-06" db="EMBL/GenBank/DDBJ databases">
        <authorList>
            <consortium name="Pathogen Informatics"/>
            <person name="Doyle S."/>
        </authorList>
    </citation>
    <scope>NUCLEOTIDE SEQUENCE [LARGE SCALE GENOMIC DNA]</scope>
    <source>
        <strain evidence="1 2">NCTC13465</strain>
    </source>
</reference>
<protein>
    <submittedName>
        <fullName evidence="1">P2 phage tail completion protein R</fullName>
    </submittedName>
</protein>
<evidence type="ECO:0000313" key="1">
    <source>
        <dbReference type="EMBL" id="SQC45237.1"/>
    </source>
</evidence>
<dbReference type="AlphaFoldDB" id="A0A2X3FDV2"/>
<sequence>MKKAELLREALIAANTWCKANPELITVWVEKGSIETQATGEPSFMYHYTIQVLAVDFPGQVDDLMLPIMAWVWHYQPDLLLNPDNNRKVEFDADIISDDMADVLFKVPVWERVMVEIVNGKPVATHLAEDRPRINGGEWEVVFDPGFEGAMT</sequence>
<gene>
    <name evidence="1" type="ORF">NCTC13465_03786</name>
</gene>
<organism evidence="1 2">
    <name type="scientific">Klebsiella pneumoniae</name>
    <dbReference type="NCBI Taxonomy" id="573"/>
    <lineage>
        <taxon>Bacteria</taxon>
        <taxon>Pseudomonadati</taxon>
        <taxon>Pseudomonadota</taxon>
        <taxon>Gammaproteobacteria</taxon>
        <taxon>Enterobacterales</taxon>
        <taxon>Enterobacteriaceae</taxon>
        <taxon>Klebsiella/Raoultella group</taxon>
        <taxon>Klebsiella</taxon>
        <taxon>Klebsiella pneumoniae complex</taxon>
    </lineage>
</organism>
<dbReference type="Pfam" id="PF06891">
    <property type="entry name" value="P2_Phage_GpR"/>
    <property type="match status" value="1"/>
</dbReference>
<proteinExistence type="predicted"/>
<dbReference type="Proteomes" id="UP000251721">
    <property type="component" value="Unassembled WGS sequence"/>
</dbReference>
<evidence type="ECO:0000313" key="2">
    <source>
        <dbReference type="Proteomes" id="UP000251721"/>
    </source>
</evidence>
<accession>A0A2X3FDV2</accession>
<dbReference type="EMBL" id="UAWQ01000018">
    <property type="protein sequence ID" value="SQC45237.1"/>
    <property type="molecule type" value="Genomic_DNA"/>
</dbReference>
<dbReference type="InterPro" id="IPR009678">
    <property type="entry name" value="Phage_tail_completion_R"/>
</dbReference>
<name>A0A2X3FDV2_KLEPN</name>
<dbReference type="RefSeq" id="WP_032436183.1">
    <property type="nucleotide sequence ID" value="NZ_CAAGXC010000006.1"/>
</dbReference>